<dbReference type="PANTHER" id="PTHR31250">
    <property type="entry name" value="IQ DOMAIN-CONTAINING PROTEIN IQM3"/>
    <property type="match status" value="1"/>
</dbReference>
<evidence type="ECO:0000256" key="4">
    <source>
        <dbReference type="ARBA" id="ARBA00023242"/>
    </source>
</evidence>
<evidence type="ECO:0000256" key="1">
    <source>
        <dbReference type="ARBA" id="ARBA00004123"/>
    </source>
</evidence>
<dbReference type="Proteomes" id="UP000008311">
    <property type="component" value="Unassembled WGS sequence"/>
</dbReference>
<accession>B9T575</accession>
<evidence type="ECO:0000256" key="2">
    <source>
        <dbReference type="ARBA" id="ARBA00004496"/>
    </source>
</evidence>
<dbReference type="EMBL" id="EQ974512">
    <property type="protein sequence ID" value="EEF28994.1"/>
    <property type="molecule type" value="Genomic_DNA"/>
</dbReference>
<keyword evidence="3" id="KW-0963">Cytoplasm</keyword>
<protein>
    <recommendedName>
        <fullName evidence="7">Calmodulin binding protein</fullName>
    </recommendedName>
</protein>
<evidence type="ECO:0000256" key="3">
    <source>
        <dbReference type="ARBA" id="ARBA00022490"/>
    </source>
</evidence>
<dbReference type="PANTHER" id="PTHR31250:SF14">
    <property type="entry name" value="IQ DOMAIN-CONTAINING PROTEIN IQM2"/>
    <property type="match status" value="1"/>
</dbReference>
<keyword evidence="4" id="KW-0539">Nucleus</keyword>
<dbReference type="AlphaFoldDB" id="B9T575"/>
<organism evidence="5 6">
    <name type="scientific">Ricinus communis</name>
    <name type="common">Castor bean</name>
    <dbReference type="NCBI Taxonomy" id="3988"/>
    <lineage>
        <taxon>Eukaryota</taxon>
        <taxon>Viridiplantae</taxon>
        <taxon>Streptophyta</taxon>
        <taxon>Embryophyta</taxon>
        <taxon>Tracheophyta</taxon>
        <taxon>Spermatophyta</taxon>
        <taxon>Magnoliopsida</taxon>
        <taxon>eudicotyledons</taxon>
        <taxon>Gunneridae</taxon>
        <taxon>Pentapetalae</taxon>
        <taxon>rosids</taxon>
        <taxon>fabids</taxon>
        <taxon>Malpighiales</taxon>
        <taxon>Euphorbiaceae</taxon>
        <taxon>Acalyphoideae</taxon>
        <taxon>Acalypheae</taxon>
        <taxon>Ricinus</taxon>
    </lineage>
</organism>
<dbReference type="eggNOG" id="ENOG502QRIN">
    <property type="taxonomic scope" value="Eukaryota"/>
</dbReference>
<dbReference type="GO" id="GO:0005634">
    <property type="term" value="C:nucleus"/>
    <property type="evidence" value="ECO:0007669"/>
    <property type="project" value="UniProtKB-SubCell"/>
</dbReference>
<keyword evidence="6" id="KW-1185">Reference proteome</keyword>
<proteinExistence type="predicted"/>
<evidence type="ECO:0000313" key="5">
    <source>
        <dbReference type="EMBL" id="EEF28994.1"/>
    </source>
</evidence>
<dbReference type="InParanoid" id="B9T575"/>
<gene>
    <name evidence="5" type="ORF">RCOM_0446100</name>
</gene>
<reference evidence="6" key="1">
    <citation type="journal article" date="2010" name="Nat. Biotechnol.">
        <title>Draft genome sequence of the oilseed species Ricinus communis.</title>
        <authorList>
            <person name="Chan A.P."/>
            <person name="Crabtree J."/>
            <person name="Zhao Q."/>
            <person name="Lorenzi H."/>
            <person name="Orvis J."/>
            <person name="Puiu D."/>
            <person name="Melake-Berhan A."/>
            <person name="Jones K.M."/>
            <person name="Redman J."/>
            <person name="Chen G."/>
            <person name="Cahoon E.B."/>
            <person name="Gedil M."/>
            <person name="Stanke M."/>
            <person name="Haas B.J."/>
            <person name="Wortman J.R."/>
            <person name="Fraser-Liggett C.M."/>
            <person name="Ravel J."/>
            <person name="Rabinowicz P.D."/>
        </authorList>
    </citation>
    <scope>NUCLEOTIDE SEQUENCE [LARGE SCALE GENOMIC DNA]</scope>
    <source>
        <strain evidence="6">cv. Hale</strain>
    </source>
</reference>
<name>B9T575_RICCO</name>
<evidence type="ECO:0008006" key="7">
    <source>
        <dbReference type="Google" id="ProtNLM"/>
    </source>
</evidence>
<dbReference type="GO" id="GO:0005737">
    <property type="term" value="C:cytoplasm"/>
    <property type="evidence" value="ECO:0007669"/>
    <property type="project" value="UniProtKB-SubCell"/>
</dbReference>
<comment type="subcellular location">
    <subcellularLocation>
        <location evidence="2">Cytoplasm</location>
    </subcellularLocation>
    <subcellularLocation>
        <location evidence="1">Nucleus</location>
    </subcellularLocation>
</comment>
<evidence type="ECO:0000313" key="6">
    <source>
        <dbReference type="Proteomes" id="UP000008311"/>
    </source>
</evidence>
<dbReference type="InterPro" id="IPR044159">
    <property type="entry name" value="IQM"/>
</dbReference>
<sequence length="257" mass="29807">MEVPFSGLESVNGKSINFGSDLKHQATIKLQKVYESFRTRRNQVDCSVLVEQRWWLSCKLTNFTELKRSCISFFGIGKHETAISRWARARTRAAMVGKGLSKNQKARKLDLQYWLEAIDPWHRYGLNLHFYYLKWLHSTTREPFFYWLDYGEGRNLNLTEECPRSKLQQQCVKYLGPIERQVYEVAVEEGKFMYKQTGELIHTTADGDWIFVLSTCNTLYVGKKRKGVFQHSSFLAGGVTTAAGRLTVENGILKVWI</sequence>